<dbReference type="AlphaFoldDB" id="A0A7J6WII8"/>
<name>A0A7J6WII8_THATH</name>
<evidence type="ECO:0000313" key="2">
    <source>
        <dbReference type="Proteomes" id="UP000554482"/>
    </source>
</evidence>
<dbReference type="EMBL" id="JABWDY010015007">
    <property type="protein sequence ID" value="KAF5197179.1"/>
    <property type="molecule type" value="Genomic_DNA"/>
</dbReference>
<protein>
    <submittedName>
        <fullName evidence="1">Uncharacterized protein</fullName>
    </submittedName>
</protein>
<dbReference type="Proteomes" id="UP000554482">
    <property type="component" value="Unassembled WGS sequence"/>
</dbReference>
<reference evidence="1 2" key="1">
    <citation type="submission" date="2020-06" db="EMBL/GenBank/DDBJ databases">
        <title>Transcriptomic and genomic resources for Thalictrum thalictroides and T. hernandezii: Facilitating candidate gene discovery in an emerging model plant lineage.</title>
        <authorList>
            <person name="Arias T."/>
            <person name="Riano-Pachon D.M."/>
            <person name="Di Stilio V.S."/>
        </authorList>
    </citation>
    <scope>NUCLEOTIDE SEQUENCE [LARGE SCALE GENOMIC DNA]</scope>
    <source>
        <strain evidence="2">cv. WT478/WT964</strain>
        <tissue evidence="1">Leaves</tissue>
    </source>
</reference>
<sequence length="89" mass="10237">MNPLLQIVIVTVNYCMFGVFPPVSMPTVKAHYCFDSRESETGDTNKLVHSKISRVTTVLGEGSRKRRVQEWVWQTLVHSIRLNQQTQDC</sequence>
<keyword evidence="2" id="KW-1185">Reference proteome</keyword>
<comment type="caution">
    <text evidence="1">The sequence shown here is derived from an EMBL/GenBank/DDBJ whole genome shotgun (WGS) entry which is preliminary data.</text>
</comment>
<evidence type="ECO:0000313" key="1">
    <source>
        <dbReference type="EMBL" id="KAF5197179.1"/>
    </source>
</evidence>
<organism evidence="1 2">
    <name type="scientific">Thalictrum thalictroides</name>
    <name type="common">Rue-anemone</name>
    <name type="synonym">Anemone thalictroides</name>
    <dbReference type="NCBI Taxonomy" id="46969"/>
    <lineage>
        <taxon>Eukaryota</taxon>
        <taxon>Viridiplantae</taxon>
        <taxon>Streptophyta</taxon>
        <taxon>Embryophyta</taxon>
        <taxon>Tracheophyta</taxon>
        <taxon>Spermatophyta</taxon>
        <taxon>Magnoliopsida</taxon>
        <taxon>Ranunculales</taxon>
        <taxon>Ranunculaceae</taxon>
        <taxon>Thalictroideae</taxon>
        <taxon>Thalictrum</taxon>
    </lineage>
</organism>
<accession>A0A7J6WII8</accession>
<proteinExistence type="predicted"/>
<gene>
    <name evidence="1" type="ORF">FRX31_013234</name>
</gene>